<reference evidence="1" key="1">
    <citation type="submission" date="2020-02" db="EMBL/GenBank/DDBJ databases">
        <authorList>
            <person name="Meier V. D."/>
        </authorList>
    </citation>
    <scope>NUCLEOTIDE SEQUENCE</scope>
    <source>
        <strain evidence="1">AVDCRST_MAG90</strain>
    </source>
</reference>
<gene>
    <name evidence="1" type="ORF">AVDCRST_MAG90-3126</name>
</gene>
<sequence length="91" mass="10146">MTTGWGRQTVDVPCTVEIEHSFDSLHAYVDLEGIEVGPGDEVVVHDAPTEVPYGERIVVRRRATVVRAGPLGRLWAHIEGYLELTELYEVS</sequence>
<proteinExistence type="predicted"/>
<evidence type="ECO:0000313" key="1">
    <source>
        <dbReference type="EMBL" id="CAA9362682.1"/>
    </source>
</evidence>
<dbReference type="EMBL" id="CADCUC010000658">
    <property type="protein sequence ID" value="CAA9362682.1"/>
    <property type="molecule type" value="Genomic_DNA"/>
</dbReference>
<dbReference type="AlphaFoldDB" id="A0A6J4ML26"/>
<accession>A0A6J4ML26</accession>
<name>A0A6J4ML26_9HYPH</name>
<organism evidence="1">
    <name type="scientific">uncultured Microvirga sp</name>
    <dbReference type="NCBI Taxonomy" id="412392"/>
    <lineage>
        <taxon>Bacteria</taxon>
        <taxon>Pseudomonadati</taxon>
        <taxon>Pseudomonadota</taxon>
        <taxon>Alphaproteobacteria</taxon>
        <taxon>Hyphomicrobiales</taxon>
        <taxon>Methylobacteriaceae</taxon>
        <taxon>Microvirga</taxon>
        <taxon>environmental samples</taxon>
    </lineage>
</organism>
<protein>
    <submittedName>
        <fullName evidence="1">Uncharacterized protein RPC_1322</fullName>
    </submittedName>
</protein>
<feature type="non-terminal residue" evidence="1">
    <location>
        <position position="91"/>
    </location>
</feature>